<dbReference type="SUPFAM" id="SSF54447">
    <property type="entry name" value="ssDNA-binding transcriptional regulator domain"/>
    <property type="match status" value="1"/>
</dbReference>
<reference evidence="9" key="1">
    <citation type="submission" date="2021-01" db="EMBL/GenBank/DDBJ databases">
        <authorList>
            <person name="Corre E."/>
            <person name="Pelletier E."/>
            <person name="Niang G."/>
            <person name="Scheremetjew M."/>
            <person name="Finn R."/>
            <person name="Kale V."/>
            <person name="Holt S."/>
            <person name="Cochrane G."/>
            <person name="Meng A."/>
            <person name="Brown T."/>
            <person name="Cohen L."/>
        </authorList>
    </citation>
    <scope>NUCLEOTIDE SEQUENCE</scope>
    <source>
        <strain evidence="9">FSP1.4</strain>
    </source>
</reference>
<dbReference type="AlphaFoldDB" id="A0A7S3JNX5"/>
<evidence type="ECO:0000313" key="9">
    <source>
        <dbReference type="EMBL" id="CAE0358176.1"/>
    </source>
</evidence>
<organism evidence="9">
    <name type="scientific">Euplotes harpa</name>
    <dbReference type="NCBI Taxonomy" id="151035"/>
    <lineage>
        <taxon>Eukaryota</taxon>
        <taxon>Sar</taxon>
        <taxon>Alveolata</taxon>
        <taxon>Ciliophora</taxon>
        <taxon>Intramacronucleata</taxon>
        <taxon>Spirotrichea</taxon>
        <taxon>Hypotrichia</taxon>
        <taxon>Euplotida</taxon>
        <taxon>Euplotidae</taxon>
        <taxon>Euplotes</taxon>
    </lineage>
</organism>
<dbReference type="InterPro" id="IPR009044">
    <property type="entry name" value="ssDNA-bd_transcriptional_reg"/>
</dbReference>
<dbReference type="GO" id="GO:0005634">
    <property type="term" value="C:nucleus"/>
    <property type="evidence" value="ECO:0007669"/>
    <property type="project" value="UniProtKB-SubCell"/>
</dbReference>
<dbReference type="GO" id="GO:0003713">
    <property type="term" value="F:transcription coactivator activity"/>
    <property type="evidence" value="ECO:0007669"/>
    <property type="project" value="InterPro"/>
</dbReference>
<dbReference type="PANTHER" id="PTHR13215">
    <property type="entry name" value="RNA POLYMERASE II TRANSCRIPTIONAL COACTIVATOR"/>
    <property type="match status" value="1"/>
</dbReference>
<feature type="compositionally biased region" description="Basic residues" evidence="7">
    <location>
        <begin position="25"/>
        <end position="34"/>
    </location>
</feature>
<dbReference type="InterPro" id="IPR045125">
    <property type="entry name" value="Sub1/Tcp4-like"/>
</dbReference>
<accession>A0A7S3JNX5</accession>
<feature type="domain" description="Transcriptional coactivator p15 (PC4) C-terminal" evidence="8">
    <location>
        <begin position="92"/>
        <end position="143"/>
    </location>
</feature>
<proteinExistence type="inferred from homology"/>
<sequence length="155" mass="18159">MESTKQPVEFTEEDQKLLDKLIRRSEKKKHKKDKSRQDGEKADKHPSKANKRDKKDKVKQEEDKQEAEKANTAKRTLKAKPKSTFQKPQHMFDITTRKKASVSVFKGKKMIDFREYFEKDNEFLPTKKGIALNEEAWNALKEAIPKIDQAVKKLT</sequence>
<evidence type="ECO:0000259" key="8">
    <source>
        <dbReference type="Pfam" id="PF02229"/>
    </source>
</evidence>
<keyword evidence="4" id="KW-0238">DNA-binding</keyword>
<gene>
    <name evidence="9" type="ORF">EHAR0213_LOCUS17098</name>
</gene>
<evidence type="ECO:0000256" key="7">
    <source>
        <dbReference type="SAM" id="MobiDB-lite"/>
    </source>
</evidence>
<evidence type="ECO:0000256" key="5">
    <source>
        <dbReference type="ARBA" id="ARBA00023163"/>
    </source>
</evidence>
<evidence type="ECO:0000256" key="6">
    <source>
        <dbReference type="ARBA" id="ARBA00023242"/>
    </source>
</evidence>
<feature type="compositionally biased region" description="Basic and acidic residues" evidence="7">
    <location>
        <begin position="35"/>
        <end position="46"/>
    </location>
</feature>
<evidence type="ECO:0000256" key="3">
    <source>
        <dbReference type="ARBA" id="ARBA00023015"/>
    </source>
</evidence>
<keyword evidence="3" id="KW-0805">Transcription regulation</keyword>
<evidence type="ECO:0000256" key="4">
    <source>
        <dbReference type="ARBA" id="ARBA00023125"/>
    </source>
</evidence>
<feature type="region of interest" description="Disordered" evidence="7">
    <location>
        <begin position="1"/>
        <end position="92"/>
    </location>
</feature>
<feature type="compositionally biased region" description="Basic and acidic residues" evidence="7">
    <location>
        <begin position="13"/>
        <end position="24"/>
    </location>
</feature>
<dbReference type="GO" id="GO:0003677">
    <property type="term" value="F:DNA binding"/>
    <property type="evidence" value="ECO:0007669"/>
    <property type="project" value="UniProtKB-KW"/>
</dbReference>
<comment type="subcellular location">
    <subcellularLocation>
        <location evidence="1">Nucleus</location>
    </subcellularLocation>
</comment>
<dbReference type="Gene3D" id="2.30.31.10">
    <property type="entry name" value="Transcriptional Coactivator Pc4, Chain A"/>
    <property type="match status" value="1"/>
</dbReference>
<protein>
    <recommendedName>
        <fullName evidence="8">Transcriptional coactivator p15 (PC4) C-terminal domain-containing protein</fullName>
    </recommendedName>
</protein>
<feature type="compositionally biased region" description="Basic and acidic residues" evidence="7">
    <location>
        <begin position="53"/>
        <end position="71"/>
    </location>
</feature>
<keyword evidence="5" id="KW-0804">Transcription</keyword>
<evidence type="ECO:0000256" key="1">
    <source>
        <dbReference type="ARBA" id="ARBA00004123"/>
    </source>
</evidence>
<keyword evidence="6" id="KW-0539">Nucleus</keyword>
<dbReference type="InterPro" id="IPR003173">
    <property type="entry name" value="PC4_C"/>
</dbReference>
<comment type="similarity">
    <text evidence="2">Belongs to the transcriptional coactivator PC4 family.</text>
</comment>
<dbReference type="EMBL" id="HBII01040856">
    <property type="protein sequence ID" value="CAE0358176.1"/>
    <property type="molecule type" value="Transcribed_RNA"/>
</dbReference>
<evidence type="ECO:0000256" key="2">
    <source>
        <dbReference type="ARBA" id="ARBA00009001"/>
    </source>
</evidence>
<dbReference type="Pfam" id="PF02229">
    <property type="entry name" value="PC4"/>
    <property type="match status" value="1"/>
</dbReference>
<name>A0A7S3JNX5_9SPIT</name>
<dbReference type="GO" id="GO:0060261">
    <property type="term" value="P:positive regulation of transcription initiation by RNA polymerase II"/>
    <property type="evidence" value="ECO:0007669"/>
    <property type="project" value="InterPro"/>
</dbReference>